<sequence length="231" mass="26075">MCIVKQVAKQALNTFKFTESSLFPSQFEKLLTLAEKIKETDVGLDSELKEQTSDAPVTFINIYEGSIFTLGIFIIRKGHSLPLHDHPGMFGVCKPLFGTLHVKSYQRLEERHPQDSSFKNLLAVKKLPEKLVKAESVDQCQVLTPMLGNFHTISAVREDAAIFDILSPPYTNGRDCSYYRELSTEEQKSYGIDLSSEERSNGLTFLKQIPPPASFYCDSKEYKGPIIDLDE</sequence>
<dbReference type="InterPro" id="IPR012864">
    <property type="entry name" value="PCO/ADO"/>
</dbReference>
<protein>
    <recommendedName>
        <fullName evidence="6">2-aminoethanethiol dioxygenase</fullName>
    </recommendedName>
</protein>
<name>A0A7M5UM87_9CNID</name>
<keyword evidence="1" id="KW-0479">Metal-binding</keyword>
<dbReference type="GO" id="GO:0005739">
    <property type="term" value="C:mitochondrion"/>
    <property type="evidence" value="ECO:0007669"/>
    <property type="project" value="TreeGrafter"/>
</dbReference>
<dbReference type="AlphaFoldDB" id="A0A7M5UM87"/>
<proteinExistence type="predicted"/>
<dbReference type="GO" id="GO:0016702">
    <property type="term" value="F:oxidoreductase activity, acting on single donors with incorporation of molecular oxygen, incorporation of two atoms of oxygen"/>
    <property type="evidence" value="ECO:0007669"/>
    <property type="project" value="InterPro"/>
</dbReference>
<evidence type="ECO:0000256" key="1">
    <source>
        <dbReference type="ARBA" id="ARBA00022723"/>
    </source>
</evidence>
<evidence type="ECO:0000256" key="2">
    <source>
        <dbReference type="ARBA" id="ARBA00023002"/>
    </source>
</evidence>
<evidence type="ECO:0000313" key="5">
    <source>
        <dbReference type="Proteomes" id="UP000594262"/>
    </source>
</evidence>
<keyword evidence="2" id="KW-0560">Oxidoreductase</keyword>
<dbReference type="InterPro" id="IPR011051">
    <property type="entry name" value="RmlC_Cupin_sf"/>
</dbReference>
<dbReference type="RefSeq" id="XP_066919763.1">
    <property type="nucleotide sequence ID" value="XM_067063662.1"/>
</dbReference>
<dbReference type="OrthoDB" id="271433at2759"/>
<dbReference type="Pfam" id="PF07847">
    <property type="entry name" value="PCO_ADO"/>
    <property type="match status" value="1"/>
</dbReference>
<dbReference type="Gene3D" id="2.60.120.10">
    <property type="entry name" value="Jelly Rolls"/>
    <property type="match status" value="1"/>
</dbReference>
<evidence type="ECO:0008006" key="6">
    <source>
        <dbReference type="Google" id="ProtNLM"/>
    </source>
</evidence>
<accession>A0A7M5UM87</accession>
<dbReference type="InterPro" id="IPR014710">
    <property type="entry name" value="RmlC-like_jellyroll"/>
</dbReference>
<dbReference type="PANTHER" id="PTHR22966">
    <property type="entry name" value="2-AMINOETHANETHIOL DIOXYGENASE"/>
    <property type="match status" value="1"/>
</dbReference>
<dbReference type="EnsemblMetazoa" id="CLYHEMT001204.1">
    <property type="protein sequence ID" value="CLYHEMP001204.1"/>
    <property type="gene ID" value="CLYHEMG001204"/>
</dbReference>
<dbReference type="Proteomes" id="UP000594262">
    <property type="component" value="Unplaced"/>
</dbReference>
<dbReference type="SUPFAM" id="SSF51182">
    <property type="entry name" value="RmlC-like cupins"/>
    <property type="match status" value="1"/>
</dbReference>
<dbReference type="GeneID" id="136807094"/>
<keyword evidence="5" id="KW-1185">Reference proteome</keyword>
<reference evidence="4" key="1">
    <citation type="submission" date="2021-01" db="UniProtKB">
        <authorList>
            <consortium name="EnsemblMetazoa"/>
        </authorList>
    </citation>
    <scope>IDENTIFICATION</scope>
</reference>
<keyword evidence="3" id="KW-0408">Iron</keyword>
<dbReference type="CDD" id="cd20289">
    <property type="entry name" value="cupin_ADO"/>
    <property type="match status" value="1"/>
</dbReference>
<dbReference type="PANTHER" id="PTHR22966:SF61">
    <property type="entry name" value="2-AMINOETHANETHIOL DIOXYGENASE"/>
    <property type="match status" value="1"/>
</dbReference>
<evidence type="ECO:0000313" key="4">
    <source>
        <dbReference type="EnsemblMetazoa" id="CLYHEMP001204.1"/>
    </source>
</evidence>
<organism evidence="4 5">
    <name type="scientific">Clytia hemisphaerica</name>
    <dbReference type="NCBI Taxonomy" id="252671"/>
    <lineage>
        <taxon>Eukaryota</taxon>
        <taxon>Metazoa</taxon>
        <taxon>Cnidaria</taxon>
        <taxon>Hydrozoa</taxon>
        <taxon>Hydroidolina</taxon>
        <taxon>Leptothecata</taxon>
        <taxon>Obeliida</taxon>
        <taxon>Clytiidae</taxon>
        <taxon>Clytia</taxon>
    </lineage>
</organism>
<evidence type="ECO:0000256" key="3">
    <source>
        <dbReference type="ARBA" id="ARBA00023004"/>
    </source>
</evidence>
<dbReference type="GO" id="GO:0046872">
    <property type="term" value="F:metal ion binding"/>
    <property type="evidence" value="ECO:0007669"/>
    <property type="project" value="UniProtKB-KW"/>
</dbReference>